<dbReference type="RefSeq" id="XP_037223017.1">
    <property type="nucleotide sequence ID" value="XM_037360132.1"/>
</dbReference>
<dbReference type="EMBL" id="JACAZF010000003">
    <property type="protein sequence ID" value="KAF7309567.1"/>
    <property type="molecule type" value="Genomic_DNA"/>
</dbReference>
<proteinExistence type="predicted"/>
<dbReference type="Pfam" id="PF12697">
    <property type="entry name" value="Abhydrolase_6"/>
    <property type="match status" value="1"/>
</dbReference>
<sequence length="337" mass="38127">MSTALKCESYIFDPRPNYPLLLTAKRYWSSTTSSTETAGYTLVFAHATGFQKEQYEPTIEDLYRLLPPHVFIQEAWSVDAPNSGEAADLNEEYLRWGYDSTFGWQEYARGLHALLTGLGTGVDVDFAKRRLILVGHSFGAVAQVLALTFQPQIQPEQLILLEITCYRPEDPRSKVNYLAEGSEKRRDIWPSNEAALSQFQSRPPWKLWDPRALQLFVEHGLRPLPSIEYPDKQGVTLRCTRRQETATYRDPHGIATTYNTIGRLSKRVPIHLVYGSIANHIPRPMINDFLDNGIGRENIASLRHIDGAGHLIIQTHPTECAGVILDILKQGQQSARL</sequence>
<dbReference type="InterPro" id="IPR029058">
    <property type="entry name" value="AB_hydrolase_fold"/>
</dbReference>
<dbReference type="SUPFAM" id="SSF53474">
    <property type="entry name" value="alpha/beta-Hydrolases"/>
    <property type="match status" value="1"/>
</dbReference>
<evidence type="ECO:0000313" key="3">
    <source>
        <dbReference type="Proteomes" id="UP000636479"/>
    </source>
</evidence>
<comment type="caution">
    <text evidence="2">The sequence shown here is derived from an EMBL/GenBank/DDBJ whole genome shotgun (WGS) entry which is preliminary data.</text>
</comment>
<dbReference type="PANTHER" id="PTHR43194:SF2">
    <property type="entry name" value="PEROXISOMAL MEMBRANE PROTEIN LPX1"/>
    <property type="match status" value="1"/>
</dbReference>
<dbReference type="Gene3D" id="3.40.50.1820">
    <property type="entry name" value="alpha/beta hydrolase"/>
    <property type="match status" value="1"/>
</dbReference>
<dbReference type="InterPro" id="IPR000073">
    <property type="entry name" value="AB_hydrolase_1"/>
</dbReference>
<dbReference type="AlphaFoldDB" id="A0A8H6T446"/>
<reference evidence="2" key="1">
    <citation type="submission" date="2020-05" db="EMBL/GenBank/DDBJ databases">
        <title>Mycena genomes resolve the evolution of fungal bioluminescence.</title>
        <authorList>
            <person name="Tsai I.J."/>
        </authorList>
    </citation>
    <scope>NUCLEOTIDE SEQUENCE</scope>
    <source>
        <strain evidence="2">171206Taipei</strain>
    </source>
</reference>
<keyword evidence="2" id="KW-0378">Hydrolase</keyword>
<dbReference type="GO" id="GO:0016787">
    <property type="term" value="F:hydrolase activity"/>
    <property type="evidence" value="ECO:0007669"/>
    <property type="project" value="UniProtKB-KW"/>
</dbReference>
<dbReference type="OrthoDB" id="94039at2759"/>
<dbReference type="GeneID" id="59342648"/>
<evidence type="ECO:0000313" key="2">
    <source>
        <dbReference type="EMBL" id="KAF7309567.1"/>
    </source>
</evidence>
<accession>A0A8H6T446</accession>
<name>A0A8H6T446_9AGAR</name>
<organism evidence="2 3">
    <name type="scientific">Mycena indigotica</name>
    <dbReference type="NCBI Taxonomy" id="2126181"/>
    <lineage>
        <taxon>Eukaryota</taxon>
        <taxon>Fungi</taxon>
        <taxon>Dikarya</taxon>
        <taxon>Basidiomycota</taxon>
        <taxon>Agaricomycotina</taxon>
        <taxon>Agaricomycetes</taxon>
        <taxon>Agaricomycetidae</taxon>
        <taxon>Agaricales</taxon>
        <taxon>Marasmiineae</taxon>
        <taxon>Mycenaceae</taxon>
        <taxon>Mycena</taxon>
    </lineage>
</organism>
<dbReference type="Proteomes" id="UP000636479">
    <property type="component" value="Unassembled WGS sequence"/>
</dbReference>
<protein>
    <submittedName>
        <fullName evidence="2">AB hydrolase-1 domain-containing protein</fullName>
    </submittedName>
</protein>
<keyword evidence="3" id="KW-1185">Reference proteome</keyword>
<feature type="domain" description="AB hydrolase-1" evidence="1">
    <location>
        <begin position="42"/>
        <end position="321"/>
    </location>
</feature>
<evidence type="ECO:0000259" key="1">
    <source>
        <dbReference type="Pfam" id="PF12697"/>
    </source>
</evidence>
<dbReference type="InterPro" id="IPR050228">
    <property type="entry name" value="Carboxylesterase_BioH"/>
</dbReference>
<dbReference type="PANTHER" id="PTHR43194">
    <property type="entry name" value="HYDROLASE ALPHA/BETA FOLD FAMILY"/>
    <property type="match status" value="1"/>
</dbReference>
<gene>
    <name evidence="2" type="ORF">MIND_00327700</name>
</gene>